<dbReference type="Proteomes" id="UP000694846">
    <property type="component" value="Unplaced"/>
</dbReference>
<feature type="compositionally biased region" description="Polar residues" evidence="1">
    <location>
        <begin position="868"/>
        <end position="879"/>
    </location>
</feature>
<dbReference type="EMBL" id="GGMS01004394">
    <property type="protein sequence ID" value="MBY73597.1"/>
    <property type="molecule type" value="Transcribed_RNA"/>
</dbReference>
<evidence type="ECO:0000313" key="2">
    <source>
        <dbReference type="EMBL" id="MBY73597.1"/>
    </source>
</evidence>
<feature type="compositionally biased region" description="Basic and acidic residues" evidence="1">
    <location>
        <begin position="39"/>
        <end position="48"/>
    </location>
</feature>
<feature type="compositionally biased region" description="Basic residues" evidence="1">
    <location>
        <begin position="2036"/>
        <end position="2057"/>
    </location>
</feature>
<dbReference type="GeneID" id="112693422"/>
<feature type="region of interest" description="Disordered" evidence="1">
    <location>
        <begin position="1773"/>
        <end position="1799"/>
    </location>
</feature>
<feature type="region of interest" description="Disordered" evidence="1">
    <location>
        <begin position="545"/>
        <end position="613"/>
    </location>
</feature>
<feature type="region of interest" description="Disordered" evidence="1">
    <location>
        <begin position="1"/>
        <end position="48"/>
    </location>
</feature>
<feature type="region of interest" description="Disordered" evidence="1">
    <location>
        <begin position="2031"/>
        <end position="2057"/>
    </location>
</feature>
<accession>A0A2S2Q7A0</accession>
<sequence>MAVRRPESGSPVAAMAVGGSREAEPAPTTDCNSKRKHIHSVDSDTDEGTKDKIICKDRFPKYVDCQETLVEISFIRWIAGFRVECRRLSGHNSRILFYGLLNFYYVNIVPEIIDCRNKTNKSDLLKTYAEQTIMFFHSYRKCIKEQPSDTLDVIYYDKLCSLIAYYTDLNLMASQRYKDKSWDKKTSSKINAIFSLCLDDNSDYMLDSIFQMYYIFYGSINISIGSIMLPVLKKILAEKPRPQKMTFLTYLRYILGFKLWKKTIHSSSLTGFDKRKEMDEMKISLRELKPPKDFMSQQGKYNWPNWPKLTMTPNGTPETIEKDLNKVTLVLYGANLSLKDCYKDILDTSKKDIPSVMKIVEEQCAILRPDIFLESGKEVIKRWADNFDKTLKPLIPTTRSCNSLLRQIKYNFGVGKVKPENKSKDNLINIPNAEIAKTSSNDNHIVNNKVGESSDNKIVQNNENISDYSKKSTEKANNLNYKTKIFEENKQNENEPIIEVLKNVHNNNESKMMHQTREDESFVNNKMYWKIDSIKHINDDLHKVDSSSSSNMNRMECSADSTSSHTYNAGCSYISSKGSKRNKPTTSSENETSKRLCRTKSRHEKNVTNGNRNQSIDFDCQNSNNENITCNTLDNGISSREPLTDSQDIKVARLKNESTIKENKWVTKASHTGLSVVSVSKLKPSQSNFSDGSKNKNQRYCNSKVTESNSHQDSITSLSSEMQWPLKLSPCSADSPESKPLITSSEQIEIEATSSDTEGNSSPKTEHILSLRNSEEIISNLVSSRRSINENESTKIYAVSMDQKLTHIEHPYVENAVNSSTRDLEVVNVLSPVSINSTDIPMNKSSWVPDIALGHSQNDHNDVDGDHSQSSVQLSSLGNSNSINTSRVANINSEVEHIPLNHMPLETPLISRTGPYSQVESRTCPDDSYAAALSPNENSVINSPYGSTYDVNRLPLPVSVKSIPVTVSSNNSMIHKLNDSTNSIYHGNTINLSFNGLKKKTVLESQPTYNFALSKTMSNDMSTIERVSPINKDNLNEIEVVSDGFSDVDSIDLRINSTESKETNSCLNNLPISNLMSGDLKSMNTLNSFDKSKSRCTVKNSPDMPNLRPKQTLKVYSDPTKLISNPVNLNVQSGLSINLNEAHVQKVFLGNKSPSQVYFNPLADFCVSSDIDMSNRGNVEESKQNHFKNRLSTRDCVNICSNDKYIHSVMQPSDNDPSIKQTLLNSYDSVLNQNSQIVNNGLIYKFPRSESNPSVRYENPLQLQHKNPDCLSPHNGLTYANFDQILGPSLLEDPNKKEEPTIINMTHLMLQSGKNCKVHYKWPLNKNKSQITSSNGKIQETTQSFDYKNNSNVMYKYSDEELNQTRLQNVSPNELKSQNSGFSFNERKNDNTSFQSNQQFQDISNLIASDLSPTIQSGSESIDEKNQIQQRVINSLECNTHKEPTDHQETIHRSALMSSQSKETSTTLGIEVFEAAHHLFNSGKLFLCMYPKCTNSHHFRVLPSNAEMLRHEFTVPFDDFRFNIQYKYKQLLTSNPRTWPSIPELVQLAKRCLCEICGDFDSKLNQNQDMLYTYVEGKKPNIEEDNNENEQPTNPQIRLSWKKNLAHRFTSEAVEKQSISQMVEDMERHINRFTQAFTIIFTLNKDAKTNLQNLQNACESYSDVNGNDKSLSSECIEKLEIGHKRFNKDICLHSYQYLQLPSKVIPKYVLEELSNAPYQPTNQNVLSHKFDEEHLPNEINRYFVKNSPSSSYSSVSSNITNQSLKYIHESIPNTSHQSAVDNSPSTSRQSSVGNLPNSHQPILNNFPTSHVISLDSCSLNDRSKNTSHMPRYYSDGQVYTEFSHAYLQVPNAQFPNSSTNSYYSSPVNMPSDNSVPFCSPSVSINSVPNSPSSDCSIPSLVETVATAVPEHSLLDDSLEAVNAAHNLMLISNRHRYNSTTSITTTNTTNTITVANTDITNVTTVTNSNIFTTDVKAKIISTVDTATNISTIDTSLKNISPSDKIINNISVTDPTKNTLKLNYITELEDQETDIIHNSRRKKKKKHDKKKDKKKKGKR</sequence>
<evidence type="ECO:0000256" key="1">
    <source>
        <dbReference type="SAM" id="MobiDB-lite"/>
    </source>
</evidence>
<name>A0A2S2Q7A0_9HEMI</name>
<feature type="region of interest" description="Disordered" evidence="1">
    <location>
        <begin position="727"/>
        <end position="746"/>
    </location>
</feature>
<reference evidence="4" key="2">
    <citation type="submission" date="2025-04" db="UniProtKB">
        <authorList>
            <consortium name="RefSeq"/>
        </authorList>
    </citation>
    <scope>IDENTIFICATION</scope>
    <source>
        <tissue evidence="4">Whole body</tissue>
    </source>
</reference>
<proteinExistence type="predicted"/>
<gene>
    <name evidence="4" type="primary">LOC112693422</name>
    <name evidence="2" type="ORF">g.46064</name>
</gene>
<reference evidence="2" key="1">
    <citation type="submission" date="2018-04" db="EMBL/GenBank/DDBJ databases">
        <title>Transcriptome assembly of Sipha flava.</title>
        <authorList>
            <person name="Scully E.D."/>
            <person name="Geib S.M."/>
            <person name="Palmer N.A."/>
            <person name="Koch K."/>
            <person name="Bradshaw J."/>
            <person name="Heng-Moss T."/>
            <person name="Sarath G."/>
        </authorList>
    </citation>
    <scope>NUCLEOTIDE SEQUENCE</scope>
</reference>
<feature type="compositionally biased region" description="Basic and acidic residues" evidence="1">
    <location>
        <begin position="857"/>
        <end position="867"/>
    </location>
</feature>
<protein>
    <submittedName>
        <fullName evidence="2 4">Uncharacterized protein</fullName>
    </submittedName>
</protein>
<evidence type="ECO:0000313" key="3">
    <source>
        <dbReference type="Proteomes" id="UP000694846"/>
    </source>
</evidence>
<evidence type="ECO:0000313" key="4">
    <source>
        <dbReference type="RefSeq" id="XP_025424266.1"/>
    </source>
</evidence>
<dbReference type="RefSeq" id="XP_025424266.1">
    <property type="nucleotide sequence ID" value="XM_025568481.1"/>
</dbReference>
<keyword evidence="3" id="KW-1185">Reference proteome</keyword>
<organism evidence="2">
    <name type="scientific">Sipha flava</name>
    <name type="common">yellow sugarcane aphid</name>
    <dbReference type="NCBI Taxonomy" id="143950"/>
    <lineage>
        <taxon>Eukaryota</taxon>
        <taxon>Metazoa</taxon>
        <taxon>Ecdysozoa</taxon>
        <taxon>Arthropoda</taxon>
        <taxon>Hexapoda</taxon>
        <taxon>Insecta</taxon>
        <taxon>Pterygota</taxon>
        <taxon>Neoptera</taxon>
        <taxon>Paraneoptera</taxon>
        <taxon>Hemiptera</taxon>
        <taxon>Sternorrhyncha</taxon>
        <taxon>Aphidomorpha</taxon>
        <taxon>Aphidoidea</taxon>
        <taxon>Aphididae</taxon>
        <taxon>Sipha</taxon>
    </lineage>
</organism>
<dbReference type="OrthoDB" id="7673806at2759"/>
<feature type="compositionally biased region" description="Polar residues" evidence="1">
    <location>
        <begin position="546"/>
        <end position="577"/>
    </location>
</feature>
<feature type="region of interest" description="Disordered" evidence="1">
    <location>
        <begin position="853"/>
        <end position="879"/>
    </location>
</feature>